<evidence type="ECO:0000313" key="2">
    <source>
        <dbReference type="EMBL" id="OAO13485.1"/>
    </source>
</evidence>
<protein>
    <submittedName>
        <fullName evidence="2">Uncharacterized protein</fullName>
    </submittedName>
</protein>
<evidence type="ECO:0000313" key="3">
    <source>
        <dbReference type="Proteomes" id="UP000078348"/>
    </source>
</evidence>
<organism evidence="2 3">
    <name type="scientific">Blastocystis sp. subtype 1 (strain ATCC 50177 / NandII)</name>
    <dbReference type="NCBI Taxonomy" id="478820"/>
    <lineage>
        <taxon>Eukaryota</taxon>
        <taxon>Sar</taxon>
        <taxon>Stramenopiles</taxon>
        <taxon>Bigyra</taxon>
        <taxon>Opalozoa</taxon>
        <taxon>Opalinata</taxon>
        <taxon>Blastocystidae</taxon>
        <taxon>Blastocystis</taxon>
    </lineage>
</organism>
<accession>A0A196S8W0</accession>
<keyword evidence="3" id="KW-1185">Reference proteome</keyword>
<dbReference type="Gene3D" id="2.60.40.1080">
    <property type="match status" value="1"/>
</dbReference>
<sequence>MEKICKLIDDLYCYFDEETGEYKRGEAYDALRWGVGIEKNLQFQKIEGSPQVYICTSSERAGFTEKYYKEKQNGAWDWGAWFSSTNDGVISADEPHVNALVLKIAEHDNLTANMPSLPQIGDYVSLDAICLSVSATAFLASAAAVPDDDTYTTNVDLTDKSNFKGVFAGSGNKVIAGEADEIWDFDTQNKTITSKGDLSTNDEVWSNFYYLYYDKADYKNFYMEVTLQHIAKDFNGLSDTVHKLKVYKNHIQYWLNDEDPVVVDLQPGDEALTSGKVGVAVTNKTVSVKSFKVTYLKADGTVGTDEAIPATDIEVTGIENNAKAIIGVPVPVSVNVLPKGSDGEYTFTSDKDGVYLKDGKLLFKTAGEYNVTFAVKSAPEIKKTFKVIAEAADRTGYIAYPLTDAGMSAFEAVGIAGNSGNGGAAAKWDDLFTLQDGVLARKVTAAGQVGNDYGVLYFNNRDRKNFELGPGLQSASKQSSVAVPHTYKKAGDYKVSATAVAMQNSESNLGWTETKTIKVEGKNYEPDTMIQNVSPISSPAYDKEHGAEKIADGKPTYFKSKPSKDIDDELYAGYLFDENYTLDTIEVKIPAEADIFPSNIAVEYTSDFGESWQSLPKYYYLYDYSVGRFNPIMRFPNPKGATLVLNLDGIVANGIRLTQKLSSMNLSELDKEKCLTIEEMRVYGSLRTLLYTSKGHTFDADLNNMWTIFGTAKTEPVVLGSIMGESQNASPFRTGSAMIGSTEWMEWVGLKFNFTDYEKVNDTYLDLLVRIRTGSDTWSNDDGYVWATPDSPLHLNATFGCHYSLNPVYIVAIRNYLLQCNRQGKFNDDGTEFTELMNLSNTLGQTIQYKTVATVSETGVVTFLKAGSVTITVKSKADSSKSDSFTVTVSEKKEEKSGCGSSVAAASMIFAAGALAAAVLFIAKKRAE</sequence>
<proteinExistence type="predicted"/>
<dbReference type="EMBL" id="LXWW01000386">
    <property type="protein sequence ID" value="OAO13485.1"/>
    <property type="molecule type" value="Genomic_DNA"/>
</dbReference>
<dbReference type="Proteomes" id="UP000078348">
    <property type="component" value="Unassembled WGS sequence"/>
</dbReference>
<keyword evidence="1" id="KW-0812">Transmembrane</keyword>
<dbReference type="InterPro" id="IPR008964">
    <property type="entry name" value="Invasin/intimin_cell_adhesion"/>
</dbReference>
<feature type="transmembrane region" description="Helical" evidence="1">
    <location>
        <begin position="903"/>
        <end position="923"/>
    </location>
</feature>
<comment type="caution">
    <text evidence="2">The sequence shown here is derived from an EMBL/GenBank/DDBJ whole genome shotgun (WGS) entry which is preliminary data.</text>
</comment>
<dbReference type="AlphaFoldDB" id="A0A196S8W0"/>
<keyword evidence="1" id="KW-1133">Transmembrane helix</keyword>
<evidence type="ECO:0000256" key="1">
    <source>
        <dbReference type="SAM" id="Phobius"/>
    </source>
</evidence>
<keyword evidence="1" id="KW-0472">Membrane</keyword>
<dbReference type="SUPFAM" id="SSF49373">
    <property type="entry name" value="Invasin/intimin cell-adhesion fragments"/>
    <property type="match status" value="1"/>
</dbReference>
<gene>
    <name evidence="2" type="ORF">AV274_4830</name>
</gene>
<name>A0A196S8W0_BLAHN</name>
<reference evidence="2 3" key="1">
    <citation type="submission" date="2016-05" db="EMBL/GenBank/DDBJ databases">
        <title>Nuclear genome of Blastocystis sp. subtype 1 NandII.</title>
        <authorList>
            <person name="Gentekaki E."/>
            <person name="Curtis B."/>
            <person name="Stairs C."/>
            <person name="Eme L."/>
            <person name="Herman E."/>
            <person name="Klimes V."/>
            <person name="Arias M.C."/>
            <person name="Elias M."/>
            <person name="Hilliou F."/>
            <person name="Klute M."/>
            <person name="Malik S.-B."/>
            <person name="Pightling A."/>
            <person name="Rachubinski R."/>
            <person name="Salas D."/>
            <person name="Schlacht A."/>
            <person name="Suga H."/>
            <person name="Archibald J."/>
            <person name="Ball S.G."/>
            <person name="Clark G."/>
            <person name="Dacks J."/>
            <person name="Van Der Giezen M."/>
            <person name="Tsaousis A."/>
            <person name="Roger A."/>
        </authorList>
    </citation>
    <scope>NUCLEOTIDE SEQUENCE [LARGE SCALE GENOMIC DNA]</scope>
    <source>
        <strain evidence="3">ATCC 50177 / NandII</strain>
    </source>
</reference>